<protein>
    <submittedName>
        <fullName evidence="1">Uncharacterized protein</fullName>
    </submittedName>
</protein>
<evidence type="ECO:0000313" key="1">
    <source>
        <dbReference type="EMBL" id="QTH72558.1"/>
    </source>
</evidence>
<proteinExistence type="predicted"/>
<keyword evidence="2" id="KW-1185">Reference proteome</keyword>
<sequence length="85" mass="9388">MKSGLQGLLYHCPPEAQYKIAPTGFWLDSAALPLSVRGATKKSRLQGSGFTRLLCDYLLEARYKIAPTGCWFYSAALRFAVRGAM</sequence>
<name>A0A975DIT5_9GAMM</name>
<evidence type="ECO:0000313" key="2">
    <source>
        <dbReference type="Proteomes" id="UP000664904"/>
    </source>
</evidence>
<dbReference type="RefSeq" id="WP_208844182.1">
    <property type="nucleotide sequence ID" value="NZ_CP072133.1"/>
</dbReference>
<dbReference type="EMBL" id="CP072133">
    <property type="protein sequence ID" value="QTH72558.1"/>
    <property type="molecule type" value="Genomic_DNA"/>
</dbReference>
<organism evidence="1 2">
    <name type="scientific">Pseudoalteromonas xiamenensis</name>
    <dbReference type="NCBI Taxonomy" id="882626"/>
    <lineage>
        <taxon>Bacteria</taxon>
        <taxon>Pseudomonadati</taxon>
        <taxon>Pseudomonadota</taxon>
        <taxon>Gammaproteobacteria</taxon>
        <taxon>Alteromonadales</taxon>
        <taxon>Pseudoalteromonadaceae</taxon>
        <taxon>Pseudoalteromonas</taxon>
    </lineage>
</organism>
<gene>
    <name evidence="1" type="ORF">J5O05_07080</name>
</gene>
<reference evidence="1" key="1">
    <citation type="submission" date="2021-03" db="EMBL/GenBank/DDBJ databases">
        <title>Complete Genome of Pseudoalteromonas xiamenensis STKMTI.2, a new potential marine bacterium producing anti-Vibrio compounds.</title>
        <authorList>
            <person name="Handayani D.P."/>
            <person name="Isnansetyo A."/>
            <person name="Istiqomah I."/>
            <person name="Jumina J."/>
        </authorList>
    </citation>
    <scope>NUCLEOTIDE SEQUENCE</scope>
    <source>
        <strain evidence="1">STKMTI.2</strain>
    </source>
</reference>
<accession>A0A975DIT5</accession>
<dbReference type="KEGG" id="pxi:J5O05_07080"/>
<dbReference type="AlphaFoldDB" id="A0A975DIT5"/>
<dbReference type="Proteomes" id="UP000664904">
    <property type="component" value="Chromosome"/>
</dbReference>